<dbReference type="AlphaFoldDB" id="A0A0K2SKP8"/>
<gene>
    <name evidence="1" type="ORF">LIP_1816</name>
</gene>
<protein>
    <submittedName>
        <fullName evidence="1">Uncharacterized protein</fullName>
    </submittedName>
</protein>
<dbReference type="STRING" id="1555112.LIP_1816"/>
<dbReference type="KEGG" id="lpil:LIP_1816"/>
<name>A0A0K2SKP8_LIMPI</name>
<organism evidence="1 2">
    <name type="scientific">Limnochorda pilosa</name>
    <dbReference type="NCBI Taxonomy" id="1555112"/>
    <lineage>
        <taxon>Bacteria</taxon>
        <taxon>Bacillati</taxon>
        <taxon>Bacillota</taxon>
        <taxon>Limnochordia</taxon>
        <taxon>Limnochordales</taxon>
        <taxon>Limnochordaceae</taxon>
        <taxon>Limnochorda</taxon>
    </lineage>
</organism>
<reference evidence="2" key="2">
    <citation type="journal article" date="2016" name="Int. J. Syst. Evol. Microbiol.">
        <title>Complete genome sequence and cell structure of Limnochorda pilosa, a Gram-negative spore-former within the phylum Firmicutes.</title>
        <authorList>
            <person name="Watanabe M."/>
            <person name="Kojima H."/>
            <person name="Fukui M."/>
        </authorList>
    </citation>
    <scope>NUCLEOTIDE SEQUENCE [LARGE SCALE GENOMIC DNA]</scope>
    <source>
        <strain evidence="2">HC45</strain>
    </source>
</reference>
<dbReference type="RefSeq" id="WP_144440397.1">
    <property type="nucleotide sequence ID" value="NZ_AP014924.1"/>
</dbReference>
<evidence type="ECO:0000313" key="2">
    <source>
        <dbReference type="Proteomes" id="UP000065807"/>
    </source>
</evidence>
<proteinExistence type="predicted"/>
<dbReference type="EMBL" id="AP014924">
    <property type="protein sequence ID" value="BAS27660.1"/>
    <property type="molecule type" value="Genomic_DNA"/>
</dbReference>
<dbReference type="OrthoDB" id="1722928at2"/>
<dbReference type="PATRIC" id="fig|1555112.3.peg.1848"/>
<dbReference type="Proteomes" id="UP000065807">
    <property type="component" value="Chromosome"/>
</dbReference>
<evidence type="ECO:0000313" key="1">
    <source>
        <dbReference type="EMBL" id="BAS27660.1"/>
    </source>
</evidence>
<accession>A0A0K2SKP8</accession>
<reference evidence="2" key="1">
    <citation type="submission" date="2015-07" db="EMBL/GenBank/DDBJ databases">
        <title>Complete genome sequence and phylogenetic analysis of Limnochorda pilosa.</title>
        <authorList>
            <person name="Watanabe M."/>
            <person name="Kojima H."/>
            <person name="Fukui M."/>
        </authorList>
    </citation>
    <scope>NUCLEOTIDE SEQUENCE [LARGE SCALE GENOMIC DNA]</scope>
    <source>
        <strain evidence="2">HC45</strain>
    </source>
</reference>
<keyword evidence="2" id="KW-1185">Reference proteome</keyword>
<sequence>MKLFGMRLHVVLVVFGLALAAAFGGQYLYVHRQVEAPLASEIASLDGVEDVALEAAADGAYQVKVRLAPGVRLPDLYEAIRERVELRLGVRTVVELEDRRTAELVSALDSMQFALQEGAATGRLEAMRQRVEELAAASGVEARLFVDASRIYVTLEKGDGYLYEVIGRRVANPAGADGNAGAGRGGA</sequence>